<dbReference type="STRING" id="1423750.FC89_GL000941"/>
<comment type="caution">
    <text evidence="9">The sequence shown here is derived from an EMBL/GenBank/DDBJ whole genome shotgun (WGS) entry which is preliminary data.</text>
</comment>
<dbReference type="InterPro" id="IPR005084">
    <property type="entry name" value="CBM6"/>
</dbReference>
<dbReference type="InterPro" id="IPR052176">
    <property type="entry name" value="Glycosyl_Hydrlase_43_Enz"/>
</dbReference>
<dbReference type="CDD" id="cd18620">
    <property type="entry name" value="GH43_XylA-like"/>
    <property type="match status" value="1"/>
</dbReference>
<dbReference type="GO" id="GO:0030246">
    <property type="term" value="F:carbohydrate binding"/>
    <property type="evidence" value="ECO:0007669"/>
    <property type="project" value="InterPro"/>
</dbReference>
<keyword evidence="4" id="KW-0119">Carbohydrate metabolism</keyword>
<dbReference type="GO" id="GO:0004553">
    <property type="term" value="F:hydrolase activity, hydrolyzing O-glycosyl compounds"/>
    <property type="evidence" value="ECO:0007669"/>
    <property type="project" value="InterPro"/>
</dbReference>
<dbReference type="Proteomes" id="UP000051451">
    <property type="component" value="Unassembled WGS sequence"/>
</dbReference>
<dbReference type="SUPFAM" id="SSF75005">
    <property type="entry name" value="Arabinanase/levansucrase/invertase"/>
    <property type="match status" value="1"/>
</dbReference>
<evidence type="ECO:0000259" key="8">
    <source>
        <dbReference type="Pfam" id="PF03422"/>
    </source>
</evidence>
<accession>A0A0R1VKG0</accession>
<dbReference type="AlphaFoldDB" id="A0A0R1VKG0"/>
<comment type="similarity">
    <text evidence="1 7">Belongs to the glycosyl hydrolase 43 family.</text>
</comment>
<evidence type="ECO:0000313" key="10">
    <source>
        <dbReference type="Proteomes" id="UP000051451"/>
    </source>
</evidence>
<evidence type="ECO:0000256" key="4">
    <source>
        <dbReference type="ARBA" id="ARBA00023277"/>
    </source>
</evidence>
<feature type="domain" description="CBM6" evidence="8">
    <location>
        <begin position="365"/>
        <end position="463"/>
    </location>
</feature>
<protein>
    <recommendedName>
        <fullName evidence="8">CBM6 domain-containing protein</fullName>
    </recommendedName>
</protein>
<evidence type="ECO:0000256" key="2">
    <source>
        <dbReference type="ARBA" id="ARBA00022651"/>
    </source>
</evidence>
<dbReference type="Gene3D" id="2.115.10.20">
    <property type="entry name" value="Glycosyl hydrolase domain, family 43"/>
    <property type="match status" value="1"/>
</dbReference>
<dbReference type="PATRIC" id="fig|1423750.3.peg.965"/>
<proteinExistence type="inferred from homology"/>
<dbReference type="CDD" id="cd04084">
    <property type="entry name" value="CBM6_xylanase-like"/>
    <property type="match status" value="1"/>
</dbReference>
<dbReference type="PANTHER" id="PTHR43772">
    <property type="entry name" value="ENDO-1,4-BETA-XYLANASE"/>
    <property type="match status" value="1"/>
</dbReference>
<gene>
    <name evidence="9" type="ORF">FC89_GL000941</name>
</gene>
<organism evidence="9 10">
    <name type="scientific">Liquorilactobacillus ghanensis DSM 18630</name>
    <dbReference type="NCBI Taxonomy" id="1423750"/>
    <lineage>
        <taxon>Bacteria</taxon>
        <taxon>Bacillati</taxon>
        <taxon>Bacillota</taxon>
        <taxon>Bacilli</taxon>
        <taxon>Lactobacillales</taxon>
        <taxon>Lactobacillaceae</taxon>
        <taxon>Liquorilactobacillus</taxon>
    </lineage>
</organism>
<evidence type="ECO:0000256" key="3">
    <source>
        <dbReference type="ARBA" id="ARBA00022801"/>
    </source>
</evidence>
<dbReference type="OrthoDB" id="9801455at2"/>
<feature type="site" description="Important for catalytic activity, responsible for pKa modulation of the active site Glu and correct orientation of both the proton donor and substrate" evidence="6">
    <location>
        <position position="140"/>
    </location>
</feature>
<evidence type="ECO:0000256" key="7">
    <source>
        <dbReference type="RuleBase" id="RU361187"/>
    </source>
</evidence>
<evidence type="ECO:0000313" key="9">
    <source>
        <dbReference type="EMBL" id="KRM06074.1"/>
    </source>
</evidence>
<dbReference type="InterPro" id="IPR006710">
    <property type="entry name" value="Glyco_hydro_43"/>
</dbReference>
<evidence type="ECO:0000256" key="5">
    <source>
        <dbReference type="ARBA" id="ARBA00023295"/>
    </source>
</evidence>
<dbReference type="GO" id="GO:0045493">
    <property type="term" value="P:xylan catabolic process"/>
    <property type="evidence" value="ECO:0007669"/>
    <property type="project" value="UniProtKB-KW"/>
</dbReference>
<dbReference type="GeneID" id="98318968"/>
<sequence>MKKQVFNPYLPSTEYVPDVEPRIFNDRLYIFGSHDRFGGDDYCMNDYVGWSAPLNDLSNWRCSGIIFRKDQQPYTGNLYAPDCVQGLDGKYYLYFSPANSSVIGVAVCDEPDGKYEYLGDVHYENGEALGTRDGDYFQFDPAVLIDDTKIFLYSGSGQTSIQDQVKQKIAGLTVTELEEDMLTVKSRPKVIMNANETWKAPNFFEAASIRKINKLYYLIFSATNATGLNYCISKYPDKGFHYQGPIHSTSDIGYHKRNFLQANYPVGSSHGGIVEIKGQWYIFDQRVTNHTYFTRQGVAEPIRFSPDGSIEQAEATSCGLNNGPLIGLGEYPAYIACNLIGGKNVFGPRDPAKMPYITQDGEDRNDGPDQYVANIHNNDVIGFKYFRFDQQIKEISITTRGDGDGKLVISLDRQGKSKVGIINVGSSAQWENHVGTIKHLTGVQSIYFKFKGQGTLALRDFNFIPVVDQEVLS</sequence>
<reference evidence="9 10" key="1">
    <citation type="journal article" date="2015" name="Genome Announc.">
        <title>Expanding the biotechnology potential of lactobacilli through comparative genomics of 213 strains and associated genera.</title>
        <authorList>
            <person name="Sun Z."/>
            <person name="Harris H.M."/>
            <person name="McCann A."/>
            <person name="Guo C."/>
            <person name="Argimon S."/>
            <person name="Zhang W."/>
            <person name="Yang X."/>
            <person name="Jeffery I.B."/>
            <person name="Cooney J.C."/>
            <person name="Kagawa T.F."/>
            <person name="Liu W."/>
            <person name="Song Y."/>
            <person name="Salvetti E."/>
            <person name="Wrobel A."/>
            <person name="Rasinkangas P."/>
            <person name="Parkhill J."/>
            <person name="Rea M.C."/>
            <person name="O'Sullivan O."/>
            <person name="Ritari J."/>
            <person name="Douillard F.P."/>
            <person name="Paul Ross R."/>
            <person name="Yang R."/>
            <person name="Briner A.E."/>
            <person name="Felis G.E."/>
            <person name="de Vos W.M."/>
            <person name="Barrangou R."/>
            <person name="Klaenhammer T.R."/>
            <person name="Caufield P.W."/>
            <person name="Cui Y."/>
            <person name="Zhang H."/>
            <person name="O'Toole P.W."/>
        </authorList>
    </citation>
    <scope>NUCLEOTIDE SEQUENCE [LARGE SCALE GENOMIC DNA]</scope>
    <source>
        <strain evidence="9 10">DSM 18630</strain>
    </source>
</reference>
<evidence type="ECO:0000256" key="1">
    <source>
        <dbReference type="ARBA" id="ARBA00009865"/>
    </source>
</evidence>
<dbReference type="Pfam" id="PF03422">
    <property type="entry name" value="CBM_6"/>
    <property type="match status" value="1"/>
</dbReference>
<dbReference type="EMBL" id="AZGB01000016">
    <property type="protein sequence ID" value="KRM06074.1"/>
    <property type="molecule type" value="Genomic_DNA"/>
</dbReference>
<dbReference type="InterPro" id="IPR008979">
    <property type="entry name" value="Galactose-bd-like_sf"/>
</dbReference>
<keyword evidence="5 7" id="KW-0326">Glycosidase</keyword>
<dbReference type="InterPro" id="IPR023296">
    <property type="entry name" value="Glyco_hydro_beta-prop_sf"/>
</dbReference>
<keyword evidence="3 7" id="KW-0378">Hydrolase</keyword>
<dbReference type="PANTHER" id="PTHR43772:SF2">
    <property type="entry name" value="PUTATIVE (AFU_ORTHOLOGUE AFUA_2G04480)-RELATED"/>
    <property type="match status" value="1"/>
</dbReference>
<keyword evidence="2" id="KW-0858">Xylan degradation</keyword>
<name>A0A0R1VKG0_9LACO</name>
<dbReference type="Gene3D" id="2.60.120.260">
    <property type="entry name" value="Galactose-binding domain-like"/>
    <property type="match status" value="1"/>
</dbReference>
<dbReference type="SUPFAM" id="SSF49785">
    <property type="entry name" value="Galactose-binding domain-like"/>
    <property type="match status" value="1"/>
</dbReference>
<dbReference type="RefSeq" id="WP_057871694.1">
    <property type="nucleotide sequence ID" value="NZ_AZGB01000016.1"/>
</dbReference>
<dbReference type="Pfam" id="PF04616">
    <property type="entry name" value="Glyco_hydro_43"/>
    <property type="match status" value="1"/>
</dbReference>
<keyword evidence="2" id="KW-0624">Polysaccharide degradation</keyword>
<evidence type="ECO:0000256" key="6">
    <source>
        <dbReference type="PIRSR" id="PIRSR606710-2"/>
    </source>
</evidence>
<keyword evidence="10" id="KW-1185">Reference proteome</keyword>